<reference evidence="2" key="2">
    <citation type="submission" date="2025-08" db="UniProtKB">
        <authorList>
            <consortium name="RefSeq"/>
        </authorList>
    </citation>
    <scope>IDENTIFICATION</scope>
    <source>
        <tissue evidence="2">Leaf</tissue>
    </source>
</reference>
<evidence type="ECO:0000313" key="2">
    <source>
        <dbReference type="RefSeq" id="XP_075092328.1"/>
    </source>
</evidence>
<protein>
    <submittedName>
        <fullName evidence="2">Uncharacterized protein LOC142172576</fullName>
    </submittedName>
</protein>
<organism evidence="1 2">
    <name type="scientific">Nicotiana tabacum</name>
    <name type="common">Common tobacco</name>
    <dbReference type="NCBI Taxonomy" id="4097"/>
    <lineage>
        <taxon>Eukaryota</taxon>
        <taxon>Viridiplantae</taxon>
        <taxon>Streptophyta</taxon>
        <taxon>Embryophyta</taxon>
        <taxon>Tracheophyta</taxon>
        <taxon>Spermatophyta</taxon>
        <taxon>Magnoliopsida</taxon>
        <taxon>eudicotyledons</taxon>
        <taxon>Gunneridae</taxon>
        <taxon>Pentapetalae</taxon>
        <taxon>asterids</taxon>
        <taxon>lamiids</taxon>
        <taxon>Solanales</taxon>
        <taxon>Solanaceae</taxon>
        <taxon>Nicotianoideae</taxon>
        <taxon>Nicotianeae</taxon>
        <taxon>Nicotiana</taxon>
    </lineage>
</organism>
<accession>A0AC58T520</accession>
<reference evidence="1" key="1">
    <citation type="journal article" date="2014" name="Nat. Commun.">
        <title>The tobacco genome sequence and its comparison with those of tomato and potato.</title>
        <authorList>
            <person name="Sierro N."/>
            <person name="Battey J.N."/>
            <person name="Ouadi S."/>
            <person name="Bakaher N."/>
            <person name="Bovet L."/>
            <person name="Willig A."/>
            <person name="Goepfert S."/>
            <person name="Peitsch M.C."/>
            <person name="Ivanov N.V."/>
        </authorList>
    </citation>
    <scope>NUCLEOTIDE SEQUENCE [LARGE SCALE GENOMIC DNA]</scope>
</reference>
<evidence type="ECO:0000313" key="1">
    <source>
        <dbReference type="Proteomes" id="UP000790787"/>
    </source>
</evidence>
<proteinExistence type="predicted"/>
<gene>
    <name evidence="2" type="primary">LOC142172576</name>
</gene>
<dbReference type="RefSeq" id="XP_075092328.1">
    <property type="nucleotide sequence ID" value="XM_075236227.1"/>
</dbReference>
<sequence>MRDHIHLKDYELWDIITDGPMSAFKKNVEGVDMSKTKADCNAEDLKKLGQNEYSRIQGCSTTKQIYDTLQVAHEGTTQVKRSRGALLYSQYENFAKSDRETTEDTYTRFTTLTIELKSLGRIIPEDERIEKILIRVLPHTWESKITVISESKNIATLPLDELIGNLTTYELRRQTMKMDVPKKEKSLALRITEGSYLENDEMAIITKGFKKYLWRGKCSSRSENYRKIRAPEKQTNDGCYKCGKTDHMITNCPLWEIE</sequence>
<dbReference type="Proteomes" id="UP000790787">
    <property type="component" value="Chromosome 18"/>
</dbReference>
<keyword evidence="1" id="KW-1185">Reference proteome</keyword>
<name>A0AC58T520_TOBAC</name>